<protein>
    <submittedName>
        <fullName evidence="2">Uncharacterized protein</fullName>
    </submittedName>
</protein>
<reference evidence="2" key="1">
    <citation type="submission" date="2021-03" db="EMBL/GenBank/DDBJ databases">
        <title>Draft genome sequence of rust myrtle Austropuccinia psidii MF-1, a brazilian biotype.</title>
        <authorList>
            <person name="Quecine M.C."/>
            <person name="Pachon D.M.R."/>
            <person name="Bonatelli M.L."/>
            <person name="Correr F.H."/>
            <person name="Franceschini L.M."/>
            <person name="Leite T.F."/>
            <person name="Margarido G.R.A."/>
            <person name="Almeida C.A."/>
            <person name="Ferrarezi J.A."/>
            <person name="Labate C.A."/>
        </authorList>
    </citation>
    <scope>NUCLEOTIDE SEQUENCE</scope>
    <source>
        <strain evidence="2">MF-1</strain>
    </source>
</reference>
<organism evidence="2 3">
    <name type="scientific">Austropuccinia psidii MF-1</name>
    <dbReference type="NCBI Taxonomy" id="1389203"/>
    <lineage>
        <taxon>Eukaryota</taxon>
        <taxon>Fungi</taxon>
        <taxon>Dikarya</taxon>
        <taxon>Basidiomycota</taxon>
        <taxon>Pucciniomycotina</taxon>
        <taxon>Pucciniomycetes</taxon>
        <taxon>Pucciniales</taxon>
        <taxon>Sphaerophragmiaceae</taxon>
        <taxon>Austropuccinia</taxon>
    </lineage>
</organism>
<proteinExistence type="predicted"/>
<dbReference type="Proteomes" id="UP000765509">
    <property type="component" value="Unassembled WGS sequence"/>
</dbReference>
<accession>A0A9Q3FQR5</accession>
<evidence type="ECO:0000256" key="1">
    <source>
        <dbReference type="SAM" id="MobiDB-lite"/>
    </source>
</evidence>
<sequence>MAKRTPGNHKRPPAQAQQAFPSIHGKYSPLPRIQEWCIYGIIYHYAPALLSNPMLMVSKPNYAISNQVPNSITHFEGSLFSHLVLQFLVATRRPFKDPNHLTLK</sequence>
<dbReference type="AlphaFoldDB" id="A0A9Q3FQR5"/>
<comment type="caution">
    <text evidence="2">The sequence shown here is derived from an EMBL/GenBank/DDBJ whole genome shotgun (WGS) entry which is preliminary data.</text>
</comment>
<gene>
    <name evidence="2" type="ORF">O181_081835</name>
</gene>
<dbReference type="EMBL" id="AVOT02046828">
    <property type="protein sequence ID" value="MBW0542120.1"/>
    <property type="molecule type" value="Genomic_DNA"/>
</dbReference>
<evidence type="ECO:0000313" key="3">
    <source>
        <dbReference type="Proteomes" id="UP000765509"/>
    </source>
</evidence>
<evidence type="ECO:0000313" key="2">
    <source>
        <dbReference type="EMBL" id="MBW0542120.1"/>
    </source>
</evidence>
<keyword evidence="3" id="KW-1185">Reference proteome</keyword>
<feature type="compositionally biased region" description="Basic residues" evidence="1">
    <location>
        <begin position="1"/>
        <end position="12"/>
    </location>
</feature>
<name>A0A9Q3FQR5_9BASI</name>
<feature type="region of interest" description="Disordered" evidence="1">
    <location>
        <begin position="1"/>
        <end position="27"/>
    </location>
</feature>